<evidence type="ECO:0000256" key="1">
    <source>
        <dbReference type="SAM" id="Phobius"/>
    </source>
</evidence>
<feature type="transmembrane region" description="Helical" evidence="1">
    <location>
        <begin position="20"/>
        <end position="38"/>
    </location>
</feature>
<proteinExistence type="predicted"/>
<evidence type="ECO:0000313" key="2">
    <source>
        <dbReference type="Ensembl" id="ENSUMAP00000030128"/>
    </source>
</evidence>
<dbReference type="Ensembl" id="ENSUMAT00000035600.1">
    <property type="protein sequence ID" value="ENSUMAP00000030128.1"/>
    <property type="gene ID" value="ENSUMAG00000021791.1"/>
</dbReference>
<dbReference type="AlphaFoldDB" id="A0A452V984"/>
<accession>A0A452V984</accession>
<organism evidence="2">
    <name type="scientific">Ursus maritimus</name>
    <name type="common">Polar bear</name>
    <name type="synonym">Thalarctos maritimus</name>
    <dbReference type="NCBI Taxonomy" id="29073"/>
    <lineage>
        <taxon>Eukaryota</taxon>
        <taxon>Metazoa</taxon>
        <taxon>Chordata</taxon>
        <taxon>Craniata</taxon>
        <taxon>Vertebrata</taxon>
        <taxon>Euteleostomi</taxon>
        <taxon>Mammalia</taxon>
        <taxon>Eutheria</taxon>
        <taxon>Laurasiatheria</taxon>
        <taxon>Carnivora</taxon>
        <taxon>Caniformia</taxon>
        <taxon>Ursidae</taxon>
        <taxon>Ursus</taxon>
    </lineage>
</organism>
<name>A0A452V984_URSMA</name>
<keyword evidence="1" id="KW-0472">Membrane</keyword>
<reference evidence="2" key="1">
    <citation type="submission" date="2019-03" db="UniProtKB">
        <authorList>
            <consortium name="Ensembl"/>
        </authorList>
    </citation>
    <scope>IDENTIFICATION</scope>
</reference>
<keyword evidence="1" id="KW-1133">Transmembrane helix</keyword>
<keyword evidence="1" id="KW-0812">Transmembrane</keyword>
<protein>
    <submittedName>
        <fullName evidence="2">Uncharacterized protein</fullName>
    </submittedName>
</protein>
<sequence length="68" mass="7237">MSLLLPPTPPACVPSLAEIFAFLVLCHFVGLVLATLLAESLAGFRNVHHVCESAIGAERTVPLTWPPT</sequence>